<sequence length="111" mass="12664">MADIKKMLLSSSEHSSPSPYGTVASPPAFKQELKESPMYVITQNQKGAFFKEQLWKHVQFLVALFLILSVIEGTTPNEVELQFRKNIHPDNVDRKTADLLMFKGLKRQNKS</sequence>
<keyword evidence="3" id="KW-1185">Reference proteome</keyword>
<gene>
    <name evidence="2" type="ORF">OS493_038496</name>
</gene>
<feature type="region of interest" description="Disordered" evidence="1">
    <location>
        <begin position="1"/>
        <end position="27"/>
    </location>
</feature>
<proteinExistence type="predicted"/>
<evidence type="ECO:0000313" key="2">
    <source>
        <dbReference type="EMBL" id="KAJ7388324.1"/>
    </source>
</evidence>
<accession>A0A9W9ZW99</accession>
<dbReference type="EMBL" id="MU825496">
    <property type="protein sequence ID" value="KAJ7388324.1"/>
    <property type="molecule type" value="Genomic_DNA"/>
</dbReference>
<protein>
    <submittedName>
        <fullName evidence="2">Uncharacterized protein</fullName>
    </submittedName>
</protein>
<evidence type="ECO:0000313" key="3">
    <source>
        <dbReference type="Proteomes" id="UP001163046"/>
    </source>
</evidence>
<dbReference type="AlphaFoldDB" id="A0A9W9ZW99"/>
<name>A0A9W9ZW99_9CNID</name>
<dbReference type="Proteomes" id="UP001163046">
    <property type="component" value="Unassembled WGS sequence"/>
</dbReference>
<evidence type="ECO:0000256" key="1">
    <source>
        <dbReference type="SAM" id="MobiDB-lite"/>
    </source>
</evidence>
<reference evidence="2" key="1">
    <citation type="submission" date="2023-01" db="EMBL/GenBank/DDBJ databases">
        <title>Genome assembly of the deep-sea coral Lophelia pertusa.</title>
        <authorList>
            <person name="Herrera S."/>
            <person name="Cordes E."/>
        </authorList>
    </citation>
    <scope>NUCLEOTIDE SEQUENCE</scope>
    <source>
        <strain evidence="2">USNM1676648</strain>
        <tissue evidence="2">Polyp</tissue>
    </source>
</reference>
<comment type="caution">
    <text evidence="2">The sequence shown here is derived from an EMBL/GenBank/DDBJ whole genome shotgun (WGS) entry which is preliminary data.</text>
</comment>
<organism evidence="2 3">
    <name type="scientific">Desmophyllum pertusum</name>
    <dbReference type="NCBI Taxonomy" id="174260"/>
    <lineage>
        <taxon>Eukaryota</taxon>
        <taxon>Metazoa</taxon>
        <taxon>Cnidaria</taxon>
        <taxon>Anthozoa</taxon>
        <taxon>Hexacorallia</taxon>
        <taxon>Scleractinia</taxon>
        <taxon>Caryophylliina</taxon>
        <taxon>Caryophylliidae</taxon>
        <taxon>Desmophyllum</taxon>
    </lineage>
</organism>
<feature type="compositionally biased region" description="Low complexity" evidence="1">
    <location>
        <begin position="10"/>
        <end position="19"/>
    </location>
</feature>